<evidence type="ECO:0000256" key="4">
    <source>
        <dbReference type="ARBA" id="ARBA00023027"/>
    </source>
</evidence>
<keyword evidence="8" id="KW-1185">Reference proteome</keyword>
<dbReference type="Pfam" id="PF13241">
    <property type="entry name" value="NAD_binding_7"/>
    <property type="match status" value="1"/>
</dbReference>
<evidence type="ECO:0000313" key="8">
    <source>
        <dbReference type="Proteomes" id="UP000604765"/>
    </source>
</evidence>
<evidence type="ECO:0000256" key="6">
    <source>
        <dbReference type="ARBA" id="ARBA00047561"/>
    </source>
</evidence>
<dbReference type="InterPro" id="IPR028161">
    <property type="entry name" value="Met8-like"/>
</dbReference>
<dbReference type="EMBL" id="BNJR01000015">
    <property type="protein sequence ID" value="GHP14270.1"/>
    <property type="molecule type" value="Genomic_DNA"/>
</dbReference>
<dbReference type="SUPFAM" id="SSF51735">
    <property type="entry name" value="NAD(P)-binding Rossmann-fold domains"/>
    <property type="match status" value="1"/>
</dbReference>
<keyword evidence="4" id="KW-0520">NAD</keyword>
<dbReference type="Proteomes" id="UP000604765">
    <property type="component" value="Unassembled WGS sequence"/>
</dbReference>
<sequence>MQKPYPILLDLSAKKVGVVGGGKVAARKIKGLLAAGADVTVVSPFLNDQIDADAVHWIQARYAKKYIRQMNLVFACTDDLAVNQQVKAEAAQFQLVNNTSNKHDSDFYNVAKIDTEHFMITISTNGVSPSAAKELKAEMVTWLTGQYPDERRSH</sequence>
<dbReference type="SUPFAM" id="SSF75615">
    <property type="entry name" value="Siroheme synthase middle domains-like"/>
    <property type="match status" value="1"/>
</dbReference>
<dbReference type="RefSeq" id="WP_203630289.1">
    <property type="nucleotide sequence ID" value="NZ_BNJR01000015.1"/>
</dbReference>
<dbReference type="EC" id="1.3.1.76" evidence="2"/>
<evidence type="ECO:0000256" key="1">
    <source>
        <dbReference type="ARBA" id="ARBA00005010"/>
    </source>
</evidence>
<keyword evidence="5" id="KW-0627">Porphyrin biosynthesis</keyword>
<protein>
    <recommendedName>
        <fullName evidence="2">precorrin-2 dehydrogenase</fullName>
        <ecNumber evidence="2">1.3.1.76</ecNumber>
    </recommendedName>
</protein>
<proteinExistence type="predicted"/>
<dbReference type="PANTHER" id="PTHR35330:SF1">
    <property type="entry name" value="SIROHEME BIOSYNTHESIS PROTEIN MET8"/>
    <property type="match status" value="1"/>
</dbReference>
<reference evidence="7 8" key="1">
    <citation type="journal article" date="2021" name="Int. J. Syst. Evol. Microbiol.">
        <title>Lentilactobacillus fungorum sp. nov., isolated from spent mushroom substrates.</title>
        <authorList>
            <person name="Tohno M."/>
            <person name="Tanizawa Y."/>
            <person name="Kojima Y."/>
            <person name="Sakamoto M."/>
            <person name="Ohkuma M."/>
            <person name="Kobayashi H."/>
        </authorList>
    </citation>
    <scope>NUCLEOTIDE SEQUENCE [LARGE SCALE GENOMIC DNA]</scope>
    <source>
        <strain evidence="7 8">YK48G</strain>
    </source>
</reference>
<evidence type="ECO:0000313" key="7">
    <source>
        <dbReference type="EMBL" id="GHP14270.1"/>
    </source>
</evidence>
<keyword evidence="3" id="KW-0560">Oxidoreductase</keyword>
<dbReference type="InterPro" id="IPR006367">
    <property type="entry name" value="Sirohaem_synthase_N"/>
</dbReference>
<dbReference type="NCBIfam" id="TIGR01470">
    <property type="entry name" value="cysG_Nterm"/>
    <property type="match status" value="1"/>
</dbReference>
<dbReference type="Gene3D" id="3.40.50.720">
    <property type="entry name" value="NAD(P)-binding Rossmann-like Domain"/>
    <property type="match status" value="1"/>
</dbReference>
<evidence type="ECO:0000256" key="5">
    <source>
        <dbReference type="ARBA" id="ARBA00023244"/>
    </source>
</evidence>
<comment type="caution">
    <text evidence="7">The sequence shown here is derived from an EMBL/GenBank/DDBJ whole genome shotgun (WGS) entry which is preliminary data.</text>
</comment>
<accession>A0ABQ3VZD4</accession>
<dbReference type="PANTHER" id="PTHR35330">
    <property type="entry name" value="SIROHEME BIOSYNTHESIS PROTEIN MET8"/>
    <property type="match status" value="1"/>
</dbReference>
<comment type="pathway">
    <text evidence="1">Porphyrin-containing compound metabolism; siroheme biosynthesis; sirohydrochlorin from precorrin-2: step 1/1.</text>
</comment>
<dbReference type="InterPro" id="IPR036291">
    <property type="entry name" value="NAD(P)-bd_dom_sf"/>
</dbReference>
<gene>
    <name evidence="7" type="ORF">YK48G_16950</name>
</gene>
<evidence type="ECO:0000256" key="2">
    <source>
        <dbReference type="ARBA" id="ARBA00012400"/>
    </source>
</evidence>
<name>A0ABQ3VZD4_9LACO</name>
<evidence type="ECO:0000256" key="3">
    <source>
        <dbReference type="ARBA" id="ARBA00023002"/>
    </source>
</evidence>
<organism evidence="7 8">
    <name type="scientific">Lentilactobacillus fungorum</name>
    <dbReference type="NCBI Taxonomy" id="2201250"/>
    <lineage>
        <taxon>Bacteria</taxon>
        <taxon>Bacillati</taxon>
        <taxon>Bacillota</taxon>
        <taxon>Bacilli</taxon>
        <taxon>Lactobacillales</taxon>
        <taxon>Lactobacillaceae</taxon>
        <taxon>Lentilactobacillus</taxon>
    </lineage>
</organism>
<comment type="catalytic activity">
    <reaction evidence="6">
        <text>precorrin-2 + NAD(+) = sirohydrochlorin + NADH + 2 H(+)</text>
        <dbReference type="Rhea" id="RHEA:15613"/>
        <dbReference type="ChEBI" id="CHEBI:15378"/>
        <dbReference type="ChEBI" id="CHEBI:57540"/>
        <dbReference type="ChEBI" id="CHEBI:57945"/>
        <dbReference type="ChEBI" id="CHEBI:58351"/>
        <dbReference type="ChEBI" id="CHEBI:58827"/>
        <dbReference type="EC" id="1.3.1.76"/>
    </reaction>
</comment>